<feature type="compositionally biased region" description="Basic and acidic residues" evidence="1">
    <location>
        <begin position="118"/>
        <end position="127"/>
    </location>
</feature>
<feature type="signal peptide" evidence="2">
    <location>
        <begin position="1"/>
        <end position="20"/>
    </location>
</feature>
<dbReference type="InterPro" id="IPR011042">
    <property type="entry name" value="6-blade_b-propeller_TolB-like"/>
</dbReference>
<feature type="region of interest" description="Disordered" evidence="1">
    <location>
        <begin position="401"/>
        <end position="437"/>
    </location>
</feature>
<gene>
    <name evidence="3" type="ORF">DdX_19884</name>
</gene>
<comment type="caution">
    <text evidence="3">The sequence shown here is derived from an EMBL/GenBank/DDBJ whole genome shotgun (WGS) entry which is preliminary data.</text>
</comment>
<dbReference type="EMBL" id="JAKKPZ010000461">
    <property type="protein sequence ID" value="KAI1694887.1"/>
    <property type="molecule type" value="Genomic_DNA"/>
</dbReference>
<feature type="compositionally biased region" description="Basic residues" evidence="1">
    <location>
        <begin position="407"/>
        <end position="418"/>
    </location>
</feature>
<evidence type="ECO:0000313" key="4">
    <source>
        <dbReference type="Proteomes" id="UP001201812"/>
    </source>
</evidence>
<feature type="region of interest" description="Disordered" evidence="1">
    <location>
        <begin position="72"/>
        <end position="97"/>
    </location>
</feature>
<dbReference type="Gene3D" id="2.120.10.30">
    <property type="entry name" value="TolB, C-terminal domain"/>
    <property type="match status" value="1"/>
</dbReference>
<protein>
    <submittedName>
        <fullName evidence="3">Uncharacterized protein</fullName>
    </submittedName>
</protein>
<evidence type="ECO:0000256" key="2">
    <source>
        <dbReference type="SAM" id="SignalP"/>
    </source>
</evidence>
<dbReference type="Proteomes" id="UP001201812">
    <property type="component" value="Unassembled WGS sequence"/>
</dbReference>
<keyword evidence="4" id="KW-1185">Reference proteome</keyword>
<feature type="region of interest" description="Disordered" evidence="1">
    <location>
        <begin position="211"/>
        <end position="233"/>
    </location>
</feature>
<dbReference type="AlphaFoldDB" id="A0AAD4MIZ9"/>
<dbReference type="SUPFAM" id="SSF82171">
    <property type="entry name" value="DPP6 N-terminal domain-like"/>
    <property type="match status" value="1"/>
</dbReference>
<organism evidence="3 4">
    <name type="scientific">Ditylenchus destructor</name>
    <dbReference type="NCBI Taxonomy" id="166010"/>
    <lineage>
        <taxon>Eukaryota</taxon>
        <taxon>Metazoa</taxon>
        <taxon>Ecdysozoa</taxon>
        <taxon>Nematoda</taxon>
        <taxon>Chromadorea</taxon>
        <taxon>Rhabditida</taxon>
        <taxon>Tylenchina</taxon>
        <taxon>Tylenchomorpha</taxon>
        <taxon>Sphaerularioidea</taxon>
        <taxon>Anguinidae</taxon>
        <taxon>Anguininae</taxon>
        <taxon>Ditylenchus</taxon>
    </lineage>
</organism>
<name>A0AAD4MIZ9_9BILA</name>
<sequence>MRHSVAGVLAALFVLAQAHAQEKPADKPKWDVNAPQGATLKQVAIDTDEGTWIDVDVSPDGRTIAFTCSATSTPCRSPAARRPDRRGSGVGGPSALLARWPPHRLHLRPRRWRQYLDHERRRQRQEAADQGGFPPPEPAELVARRPVYRRQEAFHHRPFAGDRGEGTGRAGLCRRRQVSVLHAQHHARPDLRICAGFEHQPVQHRALRPRKWRDDDGGVGLGGSVRPTPSPDGKKIAFVRREATRSKLYVRDLASGEERKIYDTLDQDVQETWAVTGVYPNMDWTPDSKSIVFWAGGKIRRVDADGANAAVIPFRVADSRTVATASHPADRSRTRQLLHQDDALRIGFARWRQRRVRKHGQALDPAGVGRCSQAAHQPRRGGRRRAVSQLVARRPLDRLRRMERRQARSHPHRCRWRRRGEGRDDSTRSLCAPALLA</sequence>
<feature type="compositionally biased region" description="Basic residues" evidence="1">
    <location>
        <begin position="377"/>
        <end position="386"/>
    </location>
</feature>
<feature type="chain" id="PRO_5042020366" evidence="2">
    <location>
        <begin position="21"/>
        <end position="437"/>
    </location>
</feature>
<evidence type="ECO:0000256" key="1">
    <source>
        <dbReference type="SAM" id="MobiDB-lite"/>
    </source>
</evidence>
<feature type="region of interest" description="Disordered" evidence="1">
    <location>
        <begin position="118"/>
        <end position="140"/>
    </location>
</feature>
<proteinExistence type="predicted"/>
<dbReference type="Pfam" id="PF07676">
    <property type="entry name" value="PD40"/>
    <property type="match status" value="1"/>
</dbReference>
<accession>A0AAD4MIZ9</accession>
<reference evidence="3" key="1">
    <citation type="submission" date="2022-01" db="EMBL/GenBank/DDBJ databases">
        <title>Genome Sequence Resource for Two Populations of Ditylenchus destructor, the Migratory Endoparasitic Phytonematode.</title>
        <authorList>
            <person name="Zhang H."/>
            <person name="Lin R."/>
            <person name="Xie B."/>
        </authorList>
    </citation>
    <scope>NUCLEOTIDE SEQUENCE</scope>
    <source>
        <strain evidence="3">BazhouSP</strain>
    </source>
</reference>
<dbReference type="InterPro" id="IPR011659">
    <property type="entry name" value="WD40"/>
</dbReference>
<keyword evidence="2" id="KW-0732">Signal</keyword>
<feature type="region of interest" description="Disordered" evidence="1">
    <location>
        <begin position="364"/>
        <end position="386"/>
    </location>
</feature>
<evidence type="ECO:0000313" key="3">
    <source>
        <dbReference type="EMBL" id="KAI1694887.1"/>
    </source>
</evidence>